<gene>
    <name evidence="1" type="ORF">BJ138DRAFT_1123987</name>
</gene>
<accession>A0ACB8AMX6</accession>
<proteinExistence type="predicted"/>
<dbReference type="EMBL" id="MU267622">
    <property type="protein sequence ID" value="KAH7913907.1"/>
    <property type="molecule type" value="Genomic_DNA"/>
</dbReference>
<protein>
    <submittedName>
        <fullName evidence="1">Uncharacterized protein</fullName>
    </submittedName>
</protein>
<keyword evidence="2" id="KW-1185">Reference proteome</keyword>
<sequence length="509" mass="55502">MIILDEEDQQKLKDPPVTGPTLRYPERAAGRRPFSPLPDYETSQALAFNIGSNDSLISSHKPPPKLRIIDSKFWRAALSALAAYVLLSIVIGIPIIVSRAHQAQEDQQYAAYNYAVPWPSKSSSSDYSSAMNDIVDAWASGVDPKCNDWTSVTYPGGDNVIASMSRSVPPNGQFGVTSNYTYYGGPIIANGDLNIDINPNSSVTDAVFSVTMHASSDYLFNRTLVCFALSTNLSDLSLYVPDNLTASDSLLFNMTLLFPQAKRGSDIDALATYLPGIWQTFGDLKDYVNIKKVTIEGAGSKIDVTSLQADRILVDTSLQPISGEFHATESVMMSTIQAPIHASIFLYNSPESNYPTFLDLTTGNGNLTANVTVLAPNKFSSPRLNFIANARTFNGGLSLNMVHDPSSPPAAIKLQVANGYADANVKMDEKFEGVFQASTKLANANVHQGSAYSFDYWNPDLERTFNIDYQTSTRFLGWIGWGERPLINQEPGQVVVETSFGNAVLSFDG</sequence>
<name>A0ACB8AMX6_9AGAM</name>
<dbReference type="Proteomes" id="UP000790377">
    <property type="component" value="Unassembled WGS sequence"/>
</dbReference>
<organism evidence="1 2">
    <name type="scientific">Hygrophoropsis aurantiaca</name>
    <dbReference type="NCBI Taxonomy" id="72124"/>
    <lineage>
        <taxon>Eukaryota</taxon>
        <taxon>Fungi</taxon>
        <taxon>Dikarya</taxon>
        <taxon>Basidiomycota</taxon>
        <taxon>Agaricomycotina</taxon>
        <taxon>Agaricomycetes</taxon>
        <taxon>Agaricomycetidae</taxon>
        <taxon>Boletales</taxon>
        <taxon>Coniophorineae</taxon>
        <taxon>Hygrophoropsidaceae</taxon>
        <taxon>Hygrophoropsis</taxon>
    </lineage>
</organism>
<evidence type="ECO:0000313" key="1">
    <source>
        <dbReference type="EMBL" id="KAH7913907.1"/>
    </source>
</evidence>
<comment type="caution">
    <text evidence="1">The sequence shown here is derived from an EMBL/GenBank/DDBJ whole genome shotgun (WGS) entry which is preliminary data.</text>
</comment>
<evidence type="ECO:0000313" key="2">
    <source>
        <dbReference type="Proteomes" id="UP000790377"/>
    </source>
</evidence>
<reference evidence="1" key="1">
    <citation type="journal article" date="2021" name="New Phytol.">
        <title>Evolutionary innovations through gain and loss of genes in the ectomycorrhizal Boletales.</title>
        <authorList>
            <person name="Wu G."/>
            <person name="Miyauchi S."/>
            <person name="Morin E."/>
            <person name="Kuo A."/>
            <person name="Drula E."/>
            <person name="Varga T."/>
            <person name="Kohler A."/>
            <person name="Feng B."/>
            <person name="Cao Y."/>
            <person name="Lipzen A."/>
            <person name="Daum C."/>
            <person name="Hundley H."/>
            <person name="Pangilinan J."/>
            <person name="Johnson J."/>
            <person name="Barry K."/>
            <person name="LaButti K."/>
            <person name="Ng V."/>
            <person name="Ahrendt S."/>
            <person name="Min B."/>
            <person name="Choi I.G."/>
            <person name="Park H."/>
            <person name="Plett J.M."/>
            <person name="Magnuson J."/>
            <person name="Spatafora J.W."/>
            <person name="Nagy L.G."/>
            <person name="Henrissat B."/>
            <person name="Grigoriev I.V."/>
            <person name="Yang Z.L."/>
            <person name="Xu J."/>
            <person name="Martin F.M."/>
        </authorList>
    </citation>
    <scope>NUCLEOTIDE SEQUENCE</scope>
    <source>
        <strain evidence="1">ATCC 28755</strain>
    </source>
</reference>